<evidence type="ECO:0000256" key="2">
    <source>
        <dbReference type="ARBA" id="ARBA00023125"/>
    </source>
</evidence>
<dbReference type="InterPro" id="IPR017970">
    <property type="entry name" value="Homeobox_CS"/>
</dbReference>
<dbReference type="GO" id="GO:0030154">
    <property type="term" value="P:cell differentiation"/>
    <property type="evidence" value="ECO:0007669"/>
    <property type="project" value="TreeGrafter"/>
</dbReference>
<dbReference type="Pfam" id="PF00046">
    <property type="entry name" value="Homeodomain"/>
    <property type="match status" value="1"/>
</dbReference>
<dbReference type="InterPro" id="IPR020479">
    <property type="entry name" value="HD_metazoa"/>
</dbReference>
<proteinExistence type="predicted"/>
<dbReference type="Proteomes" id="UP000887566">
    <property type="component" value="Unplaced"/>
</dbReference>
<keyword evidence="8" id="KW-1185">Reference proteome</keyword>
<name>A0A914USS5_9BILA</name>
<evidence type="ECO:0000259" key="7">
    <source>
        <dbReference type="PROSITE" id="PS50071"/>
    </source>
</evidence>
<dbReference type="AlphaFoldDB" id="A0A914USS5"/>
<dbReference type="GO" id="GO:0000978">
    <property type="term" value="F:RNA polymerase II cis-regulatory region sequence-specific DNA binding"/>
    <property type="evidence" value="ECO:0007669"/>
    <property type="project" value="TreeGrafter"/>
</dbReference>
<evidence type="ECO:0000256" key="5">
    <source>
        <dbReference type="PROSITE-ProRule" id="PRU00108"/>
    </source>
</evidence>
<dbReference type="InterPro" id="IPR009057">
    <property type="entry name" value="Homeodomain-like_sf"/>
</dbReference>
<evidence type="ECO:0000313" key="8">
    <source>
        <dbReference type="Proteomes" id="UP000887566"/>
    </source>
</evidence>
<dbReference type="PROSITE" id="PS50071">
    <property type="entry name" value="HOMEOBOX_2"/>
    <property type="match status" value="1"/>
</dbReference>
<sequence length="236" mass="27047">MHHASRAIAISSQSASERRRLVHPEKLPIISTSCPSTHLARFPKHFVTRRRRAVCLCREKLRNITLQKMSAFSVDALLRDNSKIKQRQSSQKSDVETGVSVKSRRRCSFSQSQVKTLEAHFRKHRYLSTDQRAVLAKVLGLSEQQVKIWFQNRRYKTKRRVMMESTSAVTPVEGGACVPSKAVPKRPPLIVLIRDGERTGQYAQWISLYYYMMMCFSNSFSANKGPSEEVENCDVV</sequence>
<keyword evidence="2 5" id="KW-0238">DNA-binding</keyword>
<dbReference type="WBParaSite" id="PSAMB.scaffold1208size34297.g11717.t1">
    <property type="protein sequence ID" value="PSAMB.scaffold1208size34297.g11717.t1"/>
    <property type="gene ID" value="PSAMB.scaffold1208size34297.g11717"/>
</dbReference>
<protein>
    <submittedName>
        <fullName evidence="9">Homeobox domain-containing protein</fullName>
    </submittedName>
</protein>
<keyword evidence="3 5" id="KW-0371">Homeobox</keyword>
<dbReference type="GO" id="GO:0005634">
    <property type="term" value="C:nucleus"/>
    <property type="evidence" value="ECO:0007669"/>
    <property type="project" value="UniProtKB-SubCell"/>
</dbReference>
<evidence type="ECO:0000256" key="4">
    <source>
        <dbReference type="ARBA" id="ARBA00023242"/>
    </source>
</evidence>
<dbReference type="GO" id="GO:0000981">
    <property type="term" value="F:DNA-binding transcription factor activity, RNA polymerase II-specific"/>
    <property type="evidence" value="ECO:0007669"/>
    <property type="project" value="InterPro"/>
</dbReference>
<dbReference type="SUPFAM" id="SSF46689">
    <property type="entry name" value="Homeodomain-like"/>
    <property type="match status" value="1"/>
</dbReference>
<reference evidence="9" key="1">
    <citation type="submission" date="2022-11" db="UniProtKB">
        <authorList>
            <consortium name="WormBaseParasite"/>
        </authorList>
    </citation>
    <scope>IDENTIFICATION</scope>
</reference>
<comment type="subcellular location">
    <subcellularLocation>
        <location evidence="1 5 6">Nucleus</location>
    </subcellularLocation>
</comment>
<dbReference type="InterPro" id="IPR001356">
    <property type="entry name" value="HD"/>
</dbReference>
<organism evidence="8 9">
    <name type="scientific">Plectus sambesii</name>
    <dbReference type="NCBI Taxonomy" id="2011161"/>
    <lineage>
        <taxon>Eukaryota</taxon>
        <taxon>Metazoa</taxon>
        <taxon>Ecdysozoa</taxon>
        <taxon>Nematoda</taxon>
        <taxon>Chromadorea</taxon>
        <taxon>Plectida</taxon>
        <taxon>Plectina</taxon>
        <taxon>Plectoidea</taxon>
        <taxon>Plectidae</taxon>
        <taxon>Plectus</taxon>
    </lineage>
</organism>
<dbReference type="PRINTS" id="PR00024">
    <property type="entry name" value="HOMEOBOX"/>
</dbReference>
<evidence type="ECO:0000256" key="1">
    <source>
        <dbReference type="ARBA" id="ARBA00004123"/>
    </source>
</evidence>
<feature type="domain" description="Homeobox" evidence="7">
    <location>
        <begin position="100"/>
        <end position="160"/>
    </location>
</feature>
<dbReference type="SMART" id="SM00389">
    <property type="entry name" value="HOX"/>
    <property type="match status" value="1"/>
</dbReference>
<evidence type="ECO:0000256" key="3">
    <source>
        <dbReference type="ARBA" id="ARBA00023155"/>
    </source>
</evidence>
<feature type="DNA-binding region" description="Homeobox" evidence="5">
    <location>
        <begin position="102"/>
        <end position="161"/>
    </location>
</feature>
<keyword evidence="4 5" id="KW-0539">Nucleus</keyword>
<dbReference type="CDD" id="cd00086">
    <property type="entry name" value="homeodomain"/>
    <property type="match status" value="1"/>
</dbReference>
<dbReference type="InterPro" id="IPR050394">
    <property type="entry name" value="Homeobox_NK-like"/>
</dbReference>
<dbReference type="InterPro" id="IPR000047">
    <property type="entry name" value="HTH_motif"/>
</dbReference>
<dbReference type="Gene3D" id="1.10.10.60">
    <property type="entry name" value="Homeodomain-like"/>
    <property type="match status" value="1"/>
</dbReference>
<dbReference type="PROSITE" id="PS00027">
    <property type="entry name" value="HOMEOBOX_1"/>
    <property type="match status" value="1"/>
</dbReference>
<dbReference type="PANTHER" id="PTHR24340">
    <property type="entry name" value="HOMEOBOX PROTEIN NKX"/>
    <property type="match status" value="1"/>
</dbReference>
<accession>A0A914USS5</accession>
<dbReference type="PRINTS" id="PR00031">
    <property type="entry name" value="HTHREPRESSR"/>
</dbReference>
<evidence type="ECO:0000256" key="6">
    <source>
        <dbReference type="RuleBase" id="RU000682"/>
    </source>
</evidence>
<evidence type="ECO:0000313" key="9">
    <source>
        <dbReference type="WBParaSite" id="PSAMB.scaffold1208size34297.g11717.t1"/>
    </source>
</evidence>